<protein>
    <submittedName>
        <fullName evidence="2">Uncharacterized protein</fullName>
    </submittedName>
</protein>
<name>A0A5X8Y6J3_SALNE</name>
<feature type="signal peptide" evidence="1">
    <location>
        <begin position="1"/>
        <end position="21"/>
    </location>
</feature>
<keyword evidence="1" id="KW-0732">Signal</keyword>
<gene>
    <name evidence="2" type="ORF">EVG73_28505</name>
</gene>
<reference evidence="2" key="1">
    <citation type="submission" date="2019-01" db="EMBL/GenBank/DDBJ databases">
        <authorList>
            <person name="Ashton P.M."/>
            <person name="Dallman T."/>
            <person name="Nair S."/>
            <person name="De Pinna E."/>
            <person name="Peters T."/>
            <person name="Grant K."/>
        </authorList>
    </citation>
    <scope>NUCLEOTIDE SEQUENCE</scope>
    <source>
        <strain evidence="2">500372</strain>
    </source>
</reference>
<accession>A0A5X8Y6J3</accession>
<dbReference type="EMBL" id="AAHWTY010000229">
    <property type="protein sequence ID" value="ECB1916216.1"/>
    <property type="molecule type" value="Genomic_DNA"/>
</dbReference>
<evidence type="ECO:0000256" key="1">
    <source>
        <dbReference type="SAM" id="SignalP"/>
    </source>
</evidence>
<sequence>MTTINRLAAIITLFVIPAAMAADTPHCVVKESWPIIITQCDDGTVTVTNVSKGKASVCRKGDLCREISL</sequence>
<dbReference type="AlphaFoldDB" id="A0A5X8Y6J3"/>
<evidence type="ECO:0000313" key="2">
    <source>
        <dbReference type="EMBL" id="ECB1916216.1"/>
    </source>
</evidence>
<comment type="caution">
    <text evidence="2">The sequence shown here is derived from an EMBL/GenBank/DDBJ whole genome shotgun (WGS) entry which is preliminary data.</text>
</comment>
<organism evidence="2">
    <name type="scientific">Salmonella newport</name>
    <dbReference type="NCBI Taxonomy" id="108619"/>
    <lineage>
        <taxon>Bacteria</taxon>
        <taxon>Pseudomonadati</taxon>
        <taxon>Pseudomonadota</taxon>
        <taxon>Gammaproteobacteria</taxon>
        <taxon>Enterobacterales</taxon>
        <taxon>Enterobacteriaceae</taxon>
        <taxon>Salmonella</taxon>
    </lineage>
</organism>
<feature type="chain" id="PRO_5026288267" evidence="1">
    <location>
        <begin position="22"/>
        <end position="69"/>
    </location>
</feature>
<proteinExistence type="predicted"/>